<dbReference type="SUPFAM" id="SSF53756">
    <property type="entry name" value="UDP-Glycosyltransferase/glycogen phosphorylase"/>
    <property type="match status" value="1"/>
</dbReference>
<evidence type="ECO:0000313" key="2">
    <source>
        <dbReference type="Proteomes" id="UP000505306"/>
    </source>
</evidence>
<evidence type="ECO:0000313" key="1">
    <source>
        <dbReference type="EMBL" id="QIE58605.1"/>
    </source>
</evidence>
<sequence>MKRVLIITYYWPPAGGPGVQRWLYFVKYFREFGITPVVYIPENAHYPLQDDSFIAEIPKEIEIISQPVKEPYRFAKWFSKKKTKQMSSGIIAKKQLSFTEKFLLFVRGNFFIPDARVGWVKPSVKYLKNYLSQNPVEAMVTTGPPHSLHLIGLKLSKELGLPWVTDFRDPWTTIHYHESLRLTTASRRKHKRLETLVLQEATHVTVTSPTTKKEFEALTKTPITIVTNGFEAKEVITPNLDSKFSLAHVGSLLSERNPLILWEVLSELASEIEGFREATEIVLAGVIGQSILDSLSAFGLSENLRNVGYVSHTEALQLQHNAQVLLLIEIDSLETKAILPGKLFEYLRAKRPIIALGPEGSDIKDIIDQTGRGQFFTPNNKNLLKEEVLHLYRRFQKKELEAITTDISKYTRKNLTQHMATILKEL</sequence>
<name>A0A6G6GJ52_9FLAO</name>
<dbReference type="AlphaFoldDB" id="A0A6G6GJ52"/>
<gene>
    <name evidence="1" type="ORF">G5B37_03225</name>
</gene>
<dbReference type="Proteomes" id="UP000505306">
    <property type="component" value="Chromosome"/>
</dbReference>
<dbReference type="EMBL" id="CP049057">
    <property type="protein sequence ID" value="QIE58605.1"/>
    <property type="molecule type" value="Genomic_DNA"/>
</dbReference>
<dbReference type="GO" id="GO:0016740">
    <property type="term" value="F:transferase activity"/>
    <property type="evidence" value="ECO:0007669"/>
    <property type="project" value="UniProtKB-KW"/>
</dbReference>
<keyword evidence="1" id="KW-0808">Transferase</keyword>
<dbReference type="Gene3D" id="3.40.50.2000">
    <property type="entry name" value="Glycogen Phosphorylase B"/>
    <property type="match status" value="2"/>
</dbReference>
<protein>
    <submittedName>
        <fullName evidence="1">Glycosyltransferase family 4 protein</fullName>
    </submittedName>
</protein>
<proteinExistence type="predicted"/>
<reference evidence="1 2" key="1">
    <citation type="submission" date="2020-02" db="EMBL/GenBank/DDBJ databases">
        <title>Complete genome sequence of Flavobacteriaceae bacterium.</title>
        <authorList>
            <person name="Kim S.-J."/>
            <person name="Kim Y.-S."/>
            <person name="Kim K.-H."/>
        </authorList>
    </citation>
    <scope>NUCLEOTIDE SEQUENCE [LARGE SCALE GENOMIC DNA]</scope>
    <source>
        <strain evidence="1 2">RR4-40</strain>
    </source>
</reference>
<dbReference type="CDD" id="cd03794">
    <property type="entry name" value="GT4_WbuB-like"/>
    <property type="match status" value="1"/>
</dbReference>
<accession>A0A6G6GJ52</accession>
<organism evidence="1 2">
    <name type="scientific">Rasiella rasia</name>
    <dbReference type="NCBI Taxonomy" id="2744027"/>
    <lineage>
        <taxon>Bacteria</taxon>
        <taxon>Pseudomonadati</taxon>
        <taxon>Bacteroidota</taxon>
        <taxon>Flavobacteriia</taxon>
        <taxon>Flavobacteriales</taxon>
        <taxon>Flavobacteriaceae</taxon>
        <taxon>Rasiella</taxon>
    </lineage>
</organism>
<dbReference type="KEGG" id="mgel:G5B37_03225"/>
<keyword evidence="2" id="KW-1185">Reference proteome</keyword>
<dbReference type="RefSeq" id="WP_164678638.1">
    <property type="nucleotide sequence ID" value="NZ_CP049057.1"/>
</dbReference>